<feature type="transmembrane region" description="Helical" evidence="6">
    <location>
        <begin position="398"/>
        <end position="419"/>
    </location>
</feature>
<dbReference type="FunFam" id="1.20.1250.20:FF:000196">
    <property type="entry name" value="MFS toxin efflux pump (AflT)"/>
    <property type="match status" value="1"/>
</dbReference>
<sequence>MSENDSQKSSTDMEKDGVEESTPTQPDDSQYPGLATVIPIMAALYLGVFLVALDRTIIATAIPRITDDFHSLNDVGWYGSSYLIAACSFQLLYGKVYTLYHPKWVYVCSIVLFEVGSTICGAAPTSTAFIVGRAIAGLGSAGMFSGTVVIIVNTVPLRKRPAYTGFMGGIFGISSVVAPLLGGAFTDNVSWRWCFYINLPIGGFAMVIILLLLKLPHVKKADNKASIGRHIMRLDPLGTICFLPSMVCLLLALQWGGSTYPWSSGKVIPLLVVFAVLICAFVAIQIWGAEDATVPPRIFTQRSILSGFWYTICVAGSMLVLVYYLPIWFQAIKGASAVKSGIMNLPLILSLVLGSIMAGGLVTATGYYNPFMFLCCVLMSIGAGLITTFTPTTGHPKWIGYQIAYGLGLGLGMQQAAVASQTILSKKDVPIGVALVFFAQSLGGAVFVAVAQNIFTNKLTEGLAKIPDMDPSIILNIGATAIHKVVKDPETLTRVLAIYNDALTDAFRVALGLACASILGVIAVEWKSVKGKEKQ</sequence>
<keyword evidence="3 6" id="KW-1133">Transmembrane helix</keyword>
<feature type="transmembrane region" description="Helical" evidence="6">
    <location>
        <begin position="341"/>
        <end position="364"/>
    </location>
</feature>
<dbReference type="FunFam" id="1.20.1720.10:FF:000012">
    <property type="entry name" value="MFS toxin efflux pump (AflT)"/>
    <property type="match status" value="1"/>
</dbReference>
<reference evidence="8 9" key="1">
    <citation type="submission" date="2007-06" db="EMBL/GenBank/DDBJ databases">
        <title>The Genome Sequence of Coccidioides posadasii RMSCC_3488.</title>
        <authorList>
            <consortium name="Coccidioides Genome Resources Consortium"/>
            <consortium name="The Broad Institute Genome Sequencing Platform"/>
            <person name="Henn M.R."/>
            <person name="Sykes S."/>
            <person name="Young S."/>
            <person name="Jaffe D."/>
            <person name="Berlin A."/>
            <person name="Alvarez P."/>
            <person name="Butler J."/>
            <person name="Gnerre S."/>
            <person name="Grabherr M."/>
            <person name="Mauceli E."/>
            <person name="Brockman W."/>
            <person name="Kodira C."/>
            <person name="Alvarado L."/>
            <person name="Zeng Q."/>
            <person name="Crawford M."/>
            <person name="Antoine C."/>
            <person name="Devon K."/>
            <person name="Galgiani J."/>
            <person name="Orsborn K."/>
            <person name="Lewis M.L."/>
            <person name="Nusbaum C."/>
            <person name="Galagan J."/>
            <person name="Birren B."/>
        </authorList>
    </citation>
    <scope>NUCLEOTIDE SEQUENCE [LARGE SCALE GENOMIC DNA]</scope>
    <source>
        <strain evidence="8 9">RMSCC 3488</strain>
    </source>
</reference>
<feature type="transmembrane region" description="Helical" evidence="6">
    <location>
        <begin position="371"/>
        <end position="392"/>
    </location>
</feature>
<dbReference type="Gene3D" id="1.20.1250.20">
    <property type="entry name" value="MFS general substrate transporter like domains"/>
    <property type="match status" value="1"/>
</dbReference>
<evidence type="ECO:0000256" key="4">
    <source>
        <dbReference type="ARBA" id="ARBA00023136"/>
    </source>
</evidence>
<dbReference type="VEuPathDB" id="FungiDB:CPAG_04806"/>
<dbReference type="InterPro" id="IPR011701">
    <property type="entry name" value="MFS"/>
</dbReference>
<dbReference type="InterPro" id="IPR036259">
    <property type="entry name" value="MFS_trans_sf"/>
</dbReference>
<name>A0A0J6FI17_COCPO</name>
<dbReference type="SUPFAM" id="SSF103473">
    <property type="entry name" value="MFS general substrate transporter"/>
    <property type="match status" value="1"/>
</dbReference>
<keyword evidence="2 6" id="KW-0812">Transmembrane</keyword>
<accession>A0A0J6FI17</accession>
<evidence type="ECO:0000259" key="7">
    <source>
        <dbReference type="PROSITE" id="PS50850"/>
    </source>
</evidence>
<comment type="subcellular location">
    <subcellularLocation>
        <location evidence="1">Membrane</location>
        <topology evidence="1">Multi-pass membrane protein</topology>
    </subcellularLocation>
</comment>
<dbReference type="OrthoDB" id="10021397at2759"/>
<dbReference type="GO" id="GO:0022857">
    <property type="term" value="F:transmembrane transporter activity"/>
    <property type="evidence" value="ECO:0007669"/>
    <property type="project" value="InterPro"/>
</dbReference>
<reference evidence="9" key="2">
    <citation type="journal article" date="2009" name="Genome Res.">
        <title>Comparative genomic analyses of the human fungal pathogens Coccidioides and their relatives.</title>
        <authorList>
            <person name="Sharpton T.J."/>
            <person name="Stajich J.E."/>
            <person name="Rounsley S.D."/>
            <person name="Gardner M.J."/>
            <person name="Wortman J.R."/>
            <person name="Jordar V.S."/>
            <person name="Maiti R."/>
            <person name="Kodira C.D."/>
            <person name="Neafsey D.E."/>
            <person name="Zeng Q."/>
            <person name="Hung C.-Y."/>
            <person name="McMahan C."/>
            <person name="Muszewska A."/>
            <person name="Grynberg M."/>
            <person name="Mandel M.A."/>
            <person name="Kellner E.M."/>
            <person name="Barker B.M."/>
            <person name="Galgiani J.N."/>
            <person name="Orbach M.J."/>
            <person name="Kirkland T.N."/>
            <person name="Cole G.T."/>
            <person name="Henn M.R."/>
            <person name="Birren B.W."/>
            <person name="Taylor J.W."/>
        </authorList>
    </citation>
    <scope>NUCLEOTIDE SEQUENCE [LARGE SCALE GENOMIC DNA]</scope>
    <source>
        <strain evidence="9">RMSCC 3488</strain>
    </source>
</reference>
<dbReference type="EMBL" id="DS268111">
    <property type="protein sequence ID" value="KMM68479.1"/>
    <property type="molecule type" value="Genomic_DNA"/>
</dbReference>
<evidence type="ECO:0000256" key="3">
    <source>
        <dbReference type="ARBA" id="ARBA00022989"/>
    </source>
</evidence>
<dbReference type="PANTHER" id="PTHR23501:SF201">
    <property type="entry name" value="MFS AFLATOXIN EFFLUX PUMP"/>
    <property type="match status" value="1"/>
</dbReference>
<feature type="transmembrane region" description="Helical" evidence="6">
    <location>
        <begin position="234"/>
        <end position="255"/>
    </location>
</feature>
<feature type="compositionally biased region" description="Polar residues" evidence="5">
    <location>
        <begin position="1"/>
        <end position="10"/>
    </location>
</feature>
<feature type="transmembrane region" description="Helical" evidence="6">
    <location>
        <begin position="267"/>
        <end position="287"/>
    </location>
</feature>
<feature type="transmembrane region" description="Helical" evidence="6">
    <location>
        <begin position="104"/>
        <end position="124"/>
    </location>
</feature>
<dbReference type="AlphaFoldDB" id="A0A0J6FI17"/>
<dbReference type="PROSITE" id="PS50850">
    <property type="entry name" value="MFS"/>
    <property type="match status" value="1"/>
</dbReference>
<dbReference type="PANTHER" id="PTHR23501">
    <property type="entry name" value="MAJOR FACILITATOR SUPERFAMILY"/>
    <property type="match status" value="1"/>
</dbReference>
<feature type="transmembrane region" description="Helical" evidence="6">
    <location>
        <begin position="193"/>
        <end position="213"/>
    </location>
</feature>
<evidence type="ECO:0000256" key="2">
    <source>
        <dbReference type="ARBA" id="ARBA00022692"/>
    </source>
</evidence>
<protein>
    <submittedName>
        <fullName evidence="8">Phoma betae transporter</fullName>
    </submittedName>
</protein>
<dbReference type="CDD" id="cd17502">
    <property type="entry name" value="MFS_Azr1_MDR_like"/>
    <property type="match status" value="1"/>
</dbReference>
<organism evidence="8 9">
    <name type="scientific">Coccidioides posadasii RMSCC 3488</name>
    <dbReference type="NCBI Taxonomy" id="454284"/>
    <lineage>
        <taxon>Eukaryota</taxon>
        <taxon>Fungi</taxon>
        <taxon>Dikarya</taxon>
        <taxon>Ascomycota</taxon>
        <taxon>Pezizomycotina</taxon>
        <taxon>Eurotiomycetes</taxon>
        <taxon>Eurotiomycetidae</taxon>
        <taxon>Onygenales</taxon>
        <taxon>Onygenaceae</taxon>
        <taxon>Coccidioides</taxon>
    </lineage>
</organism>
<keyword evidence="4 6" id="KW-0472">Membrane</keyword>
<proteinExistence type="predicted"/>
<evidence type="ECO:0000313" key="8">
    <source>
        <dbReference type="EMBL" id="KMM68479.1"/>
    </source>
</evidence>
<feature type="transmembrane region" description="Helical" evidence="6">
    <location>
        <begin position="308"/>
        <end position="329"/>
    </location>
</feature>
<dbReference type="InterPro" id="IPR020846">
    <property type="entry name" value="MFS_dom"/>
</dbReference>
<feature type="transmembrane region" description="Helical" evidence="6">
    <location>
        <begin position="130"/>
        <end position="155"/>
    </location>
</feature>
<evidence type="ECO:0000256" key="5">
    <source>
        <dbReference type="SAM" id="MobiDB-lite"/>
    </source>
</evidence>
<gene>
    <name evidence="8" type="ORF">CPAG_04806</name>
</gene>
<feature type="transmembrane region" description="Helical" evidence="6">
    <location>
        <begin position="162"/>
        <end position="181"/>
    </location>
</feature>
<feature type="transmembrane region" description="Helical" evidence="6">
    <location>
        <begin position="31"/>
        <end position="53"/>
    </location>
</feature>
<feature type="domain" description="Major facilitator superfamily (MFS) profile" evidence="7">
    <location>
        <begin position="40"/>
        <end position="529"/>
    </location>
</feature>
<feature type="transmembrane region" description="Helical" evidence="6">
    <location>
        <begin position="431"/>
        <end position="455"/>
    </location>
</feature>
<dbReference type="GO" id="GO:0005886">
    <property type="term" value="C:plasma membrane"/>
    <property type="evidence" value="ECO:0007669"/>
    <property type="project" value="TreeGrafter"/>
</dbReference>
<dbReference type="Pfam" id="PF07690">
    <property type="entry name" value="MFS_1"/>
    <property type="match status" value="1"/>
</dbReference>
<evidence type="ECO:0000313" key="9">
    <source>
        <dbReference type="Proteomes" id="UP000054567"/>
    </source>
</evidence>
<dbReference type="Gene3D" id="1.20.1720.10">
    <property type="entry name" value="Multidrug resistance protein D"/>
    <property type="match status" value="1"/>
</dbReference>
<evidence type="ECO:0000256" key="1">
    <source>
        <dbReference type="ARBA" id="ARBA00004141"/>
    </source>
</evidence>
<reference evidence="9" key="3">
    <citation type="journal article" date="2010" name="Genome Res.">
        <title>Population genomic sequencing of Coccidioides fungi reveals recent hybridization and transposon control.</title>
        <authorList>
            <person name="Neafsey D.E."/>
            <person name="Barker B.M."/>
            <person name="Sharpton T.J."/>
            <person name="Stajich J.E."/>
            <person name="Park D.J."/>
            <person name="Whiston E."/>
            <person name="Hung C.-Y."/>
            <person name="McMahan C."/>
            <person name="White J."/>
            <person name="Sykes S."/>
            <person name="Heiman D."/>
            <person name="Young S."/>
            <person name="Zeng Q."/>
            <person name="Abouelleil A."/>
            <person name="Aftuck L."/>
            <person name="Bessette D."/>
            <person name="Brown A."/>
            <person name="FitzGerald M."/>
            <person name="Lui A."/>
            <person name="Macdonald J.P."/>
            <person name="Priest M."/>
            <person name="Orbach M.J."/>
            <person name="Galgiani J.N."/>
            <person name="Kirkland T.N."/>
            <person name="Cole G.T."/>
            <person name="Birren B.W."/>
            <person name="Henn M.R."/>
            <person name="Taylor J.W."/>
            <person name="Rounsley S.D."/>
        </authorList>
    </citation>
    <scope>NUCLEOTIDE SEQUENCE [LARGE SCALE GENOMIC DNA]</scope>
    <source>
        <strain evidence="9">RMSCC 3488</strain>
    </source>
</reference>
<evidence type="ECO:0000256" key="6">
    <source>
        <dbReference type="SAM" id="Phobius"/>
    </source>
</evidence>
<feature type="region of interest" description="Disordered" evidence="5">
    <location>
        <begin position="1"/>
        <end position="30"/>
    </location>
</feature>
<feature type="transmembrane region" description="Helical" evidence="6">
    <location>
        <begin position="506"/>
        <end position="526"/>
    </location>
</feature>
<dbReference type="Proteomes" id="UP000054567">
    <property type="component" value="Unassembled WGS sequence"/>
</dbReference>